<comment type="caution">
    <text evidence="1">The sequence shown here is derived from an EMBL/GenBank/DDBJ whole genome shotgun (WGS) entry which is preliminary data.</text>
</comment>
<keyword evidence="2" id="KW-1185">Reference proteome</keyword>
<name>A0ACB7XTN9_9ERIC</name>
<evidence type="ECO:0000313" key="1">
    <source>
        <dbReference type="EMBL" id="KAH7843925.1"/>
    </source>
</evidence>
<gene>
    <name evidence="1" type="ORF">Vadar_022451</name>
</gene>
<protein>
    <submittedName>
        <fullName evidence="1">Uncharacterized protein</fullName>
    </submittedName>
</protein>
<sequence>MDSRAKVPVFVNTNLGTHIAIDVSPNTTAGYLKREIERAHVSCFPKVGEIRANGLMVKQKSFFYHLPDSLPIRHVFQGSKGTWFIDMEVCSRRVSDKSGLSECYGAEIRDQTHTSSNIIHALQPKNSVSNTNKSNLSCRQNRRGKTRIPYLRSVLQLAIGTIHLSKRKKRKRIKKNHFLHPTVKRFKEGHSFGNEGGDAVKRKLASMTGGEHTEAWKSSTLSDNTSEAFSETASVSGIIKKYFYDYEEVTLYSDYAARANQSQRREQVPTGTDDNCPEAKASTLPQFTPKTPLRRLRRSPLPADLCCKTSRNKFKRTEVGKRILVASSKLGICASMPQSGFYRHRNGKLLAPKSSSHVRSIVFEVSDNDE</sequence>
<organism evidence="1 2">
    <name type="scientific">Vaccinium darrowii</name>
    <dbReference type="NCBI Taxonomy" id="229202"/>
    <lineage>
        <taxon>Eukaryota</taxon>
        <taxon>Viridiplantae</taxon>
        <taxon>Streptophyta</taxon>
        <taxon>Embryophyta</taxon>
        <taxon>Tracheophyta</taxon>
        <taxon>Spermatophyta</taxon>
        <taxon>Magnoliopsida</taxon>
        <taxon>eudicotyledons</taxon>
        <taxon>Gunneridae</taxon>
        <taxon>Pentapetalae</taxon>
        <taxon>asterids</taxon>
        <taxon>Ericales</taxon>
        <taxon>Ericaceae</taxon>
        <taxon>Vaccinioideae</taxon>
        <taxon>Vaccinieae</taxon>
        <taxon>Vaccinium</taxon>
    </lineage>
</organism>
<reference evidence="1 2" key="1">
    <citation type="journal article" date="2021" name="Hortic Res">
        <title>High-quality reference genome and annotation aids understanding of berry development for evergreen blueberry (Vaccinium darrowii).</title>
        <authorList>
            <person name="Yu J."/>
            <person name="Hulse-Kemp A.M."/>
            <person name="Babiker E."/>
            <person name="Staton M."/>
        </authorList>
    </citation>
    <scope>NUCLEOTIDE SEQUENCE [LARGE SCALE GENOMIC DNA]</scope>
    <source>
        <strain evidence="2">cv. NJ 8807/NJ 8810</strain>
        <tissue evidence="1">Young leaf</tissue>
    </source>
</reference>
<proteinExistence type="predicted"/>
<accession>A0ACB7XTN9</accession>
<dbReference type="Proteomes" id="UP000828048">
    <property type="component" value="Chromosome 1"/>
</dbReference>
<dbReference type="EMBL" id="CM037151">
    <property type="protein sequence ID" value="KAH7843925.1"/>
    <property type="molecule type" value="Genomic_DNA"/>
</dbReference>
<evidence type="ECO:0000313" key="2">
    <source>
        <dbReference type="Proteomes" id="UP000828048"/>
    </source>
</evidence>